<dbReference type="InterPro" id="IPR050111">
    <property type="entry name" value="C-type_lectin/snaclec_domain"/>
</dbReference>
<accession>A0A8M1K9S6</accession>
<evidence type="ECO:0000313" key="3">
    <source>
        <dbReference type="Proteomes" id="UP000515152"/>
    </source>
</evidence>
<dbReference type="KEGG" id="char:116218628"/>
<name>A0A8M1K9S6_CLUHA</name>
<dbReference type="RefSeq" id="XP_042560806.1">
    <property type="nucleotide sequence ID" value="XM_042704872.1"/>
</dbReference>
<sequence>MINKASFLLLSALLICCGAEDTEGLEQKAEVHCLHTCPQFWTPYGTRCFKFVSKARSWAESELHCLAIGGNLASVHSIDEYSFIQELILGHTEGTPRTWIGGCDAAQEGLWFWSDGSRFDYTTWAPGQPDNDNHGGQEHCVEMNFPDALLTWLDVVREDKELVVTDDVAVLSKPPLADLSSISPCTHKEADTRMLFMWLMQHNMVTREL</sequence>
<gene>
    <name evidence="4" type="primary">LOC116218628</name>
</gene>
<evidence type="ECO:0000259" key="2">
    <source>
        <dbReference type="PROSITE" id="PS50041"/>
    </source>
</evidence>
<feature type="domain" description="C-type lectin" evidence="2">
    <location>
        <begin position="44"/>
        <end position="154"/>
    </location>
</feature>
<dbReference type="Proteomes" id="UP000515152">
    <property type="component" value="Unplaced"/>
</dbReference>
<feature type="signal peptide" evidence="1">
    <location>
        <begin position="1"/>
        <end position="19"/>
    </location>
</feature>
<organism evidence="3 4">
    <name type="scientific">Clupea harengus</name>
    <name type="common">Atlantic herring</name>
    <dbReference type="NCBI Taxonomy" id="7950"/>
    <lineage>
        <taxon>Eukaryota</taxon>
        <taxon>Metazoa</taxon>
        <taxon>Chordata</taxon>
        <taxon>Craniata</taxon>
        <taxon>Vertebrata</taxon>
        <taxon>Euteleostomi</taxon>
        <taxon>Actinopterygii</taxon>
        <taxon>Neopterygii</taxon>
        <taxon>Teleostei</taxon>
        <taxon>Clupei</taxon>
        <taxon>Clupeiformes</taxon>
        <taxon>Clupeoidei</taxon>
        <taxon>Clupeidae</taxon>
        <taxon>Clupea</taxon>
    </lineage>
</organism>
<dbReference type="AlphaFoldDB" id="A0A8M1K9S6"/>
<keyword evidence="1" id="KW-0732">Signal</keyword>
<dbReference type="OrthoDB" id="441660at2759"/>
<evidence type="ECO:0000256" key="1">
    <source>
        <dbReference type="SAM" id="SignalP"/>
    </source>
</evidence>
<feature type="chain" id="PRO_5035469677" evidence="1">
    <location>
        <begin position="20"/>
        <end position="209"/>
    </location>
</feature>
<evidence type="ECO:0000313" key="4">
    <source>
        <dbReference type="RefSeq" id="XP_042560806.1"/>
    </source>
</evidence>
<dbReference type="PANTHER" id="PTHR22803">
    <property type="entry name" value="MANNOSE, PHOSPHOLIPASE, LECTIN RECEPTOR RELATED"/>
    <property type="match status" value="1"/>
</dbReference>
<proteinExistence type="predicted"/>
<keyword evidence="3" id="KW-1185">Reference proteome</keyword>
<dbReference type="InterPro" id="IPR001304">
    <property type="entry name" value="C-type_lectin-like"/>
</dbReference>
<reference evidence="4" key="1">
    <citation type="submission" date="2025-08" db="UniProtKB">
        <authorList>
            <consortium name="RefSeq"/>
        </authorList>
    </citation>
    <scope>IDENTIFICATION</scope>
</reference>
<dbReference type="PROSITE" id="PS50041">
    <property type="entry name" value="C_TYPE_LECTIN_2"/>
    <property type="match status" value="1"/>
</dbReference>
<dbReference type="Pfam" id="PF00059">
    <property type="entry name" value="Lectin_C"/>
    <property type="match status" value="1"/>
</dbReference>
<protein>
    <submittedName>
        <fullName evidence="4">Galactose-specific lectin nattectin-like</fullName>
    </submittedName>
</protein>
<dbReference type="GeneID" id="116218628"/>
<dbReference type="SMART" id="SM00034">
    <property type="entry name" value="CLECT"/>
    <property type="match status" value="1"/>
</dbReference>